<name>A0A2I2G710_9EURO</name>
<dbReference type="VEuPathDB" id="FungiDB:P170DRAFT_407331"/>
<dbReference type="Proteomes" id="UP000234275">
    <property type="component" value="Unassembled WGS sequence"/>
</dbReference>
<evidence type="ECO:0000256" key="1">
    <source>
        <dbReference type="SAM" id="SignalP"/>
    </source>
</evidence>
<comment type="caution">
    <text evidence="2">The sequence shown here is derived from an EMBL/GenBank/DDBJ whole genome shotgun (WGS) entry which is preliminary data.</text>
</comment>
<evidence type="ECO:0000313" key="2">
    <source>
        <dbReference type="EMBL" id="PLB48666.1"/>
    </source>
</evidence>
<reference evidence="2 3" key="1">
    <citation type="submission" date="2016-12" db="EMBL/GenBank/DDBJ databases">
        <title>The genomes of Aspergillus section Nigri reveals drivers in fungal speciation.</title>
        <authorList>
            <consortium name="DOE Joint Genome Institute"/>
            <person name="Vesth T.C."/>
            <person name="Nybo J."/>
            <person name="Theobald S."/>
            <person name="Brandl J."/>
            <person name="Frisvad J.C."/>
            <person name="Nielsen K.F."/>
            <person name="Lyhne E.K."/>
            <person name="Kogle M.E."/>
            <person name="Kuo A."/>
            <person name="Riley R."/>
            <person name="Clum A."/>
            <person name="Nolan M."/>
            <person name="Lipzen A."/>
            <person name="Salamov A."/>
            <person name="Henrissat B."/>
            <person name="Wiebenga A."/>
            <person name="De Vries R.P."/>
            <person name="Grigoriev I.V."/>
            <person name="Mortensen U.H."/>
            <person name="Andersen M.R."/>
            <person name="Baker S.E."/>
        </authorList>
    </citation>
    <scope>NUCLEOTIDE SEQUENCE [LARGE SCALE GENOMIC DNA]</scope>
    <source>
        <strain evidence="2 3">IBT 23096</strain>
    </source>
</reference>
<proteinExistence type="predicted"/>
<dbReference type="EMBL" id="MSFO01000004">
    <property type="protein sequence ID" value="PLB48666.1"/>
    <property type="molecule type" value="Genomic_DNA"/>
</dbReference>
<accession>A0A2I2G710</accession>
<sequence length="911" mass="101317">MHLRSFFAATALALVSLATGHTDFSTEQFTGTLDGESGVLRSLKPKSSAEEFDFSPSDVFDKRNGNGNYHTGDLTLRYRVGDSGAWTDVNTATDRGVLKQRSGSNSSSSSVIASSNLAPTLNVSSLADDLAITRAWVEYEGDLALNFTVTNKNSQPVELGSLGFPIEWNTIFYERTAIETRHTCVLVDPYIGLDAGYVQVTRLLGTGPHLVITPLGETKFEAWRFLPETGESQLAYQSQVFEGNYEWQVYTKAWAEKEWEGVTPWNKPTSRTLKVGESVSYGLRFSVVDSVPEIEEKVASLGIPVAQGVPGYVLPRDLDGRLFVRTNESVEGVDVVPGGLTVKQLDEVDKEWKAFSVVPEEDAFGRVRVELKYSSGRTHSLHYYVTDTGPKSLSKLGNFLTETQWFNETDPFGRSPSIITYDHSADAPVTQDNRVWIAGLSDEGGAGSFVTAAMKQLVQPVAEEIAKLETFVNETVWARLQLTSGENKFGVRKSLFYYDKEAMPDFTYDSDIYWPGAWDKEGSDLLDRAYNYVHVSALYWALYRAGRSSSVLQRQSPQWYLEQAFETIRFVYGKDSNGNRKTWYGDLGLMGETVWKLVLDDLKLENYTAEVETLEGILKPRAQEWTTQEDPFGSEQAWDCTGQEGVYLWTKYFGFTETAQKTIESIHGFMPTVAHWGWNGNARRYWDFTTAGKLSRIERQIHHYGSSLNALPILDNYHSSSDPTSALSLYDLRIGYGGNQGPLTNIAQDGFGSMSFHSFPETLDWDAYSGDYGSGFVGHVLGAATYVLKHPVFGWVSYGGNLATEGGKVVVEPRDTVRQRVYVVDAGLWVAIDSGVITRIEVDLEGKSVVLDVEESVQGVETVEIERALLEYQVTKGIVDSEVKLTKGAKDGKHGDEVDFEEGKASLTFSW</sequence>
<evidence type="ECO:0000313" key="3">
    <source>
        <dbReference type="Proteomes" id="UP000234275"/>
    </source>
</evidence>
<keyword evidence="1" id="KW-0732">Signal</keyword>
<feature type="chain" id="PRO_5014164254" description="Six-hairpin glycosidase" evidence="1">
    <location>
        <begin position="21"/>
        <end position="911"/>
    </location>
</feature>
<dbReference type="STRING" id="1392250.A0A2I2G710"/>
<evidence type="ECO:0008006" key="4">
    <source>
        <dbReference type="Google" id="ProtNLM"/>
    </source>
</evidence>
<dbReference type="Pfam" id="PF18951">
    <property type="entry name" value="DUF5695"/>
    <property type="match status" value="1"/>
</dbReference>
<organism evidence="2 3">
    <name type="scientific">Aspergillus steynii IBT 23096</name>
    <dbReference type="NCBI Taxonomy" id="1392250"/>
    <lineage>
        <taxon>Eukaryota</taxon>
        <taxon>Fungi</taxon>
        <taxon>Dikarya</taxon>
        <taxon>Ascomycota</taxon>
        <taxon>Pezizomycotina</taxon>
        <taxon>Eurotiomycetes</taxon>
        <taxon>Eurotiomycetidae</taxon>
        <taxon>Eurotiales</taxon>
        <taxon>Aspergillaceae</taxon>
        <taxon>Aspergillus</taxon>
        <taxon>Aspergillus subgen. Circumdati</taxon>
    </lineage>
</organism>
<dbReference type="AlphaFoldDB" id="A0A2I2G710"/>
<gene>
    <name evidence="2" type="ORF">P170DRAFT_407331</name>
</gene>
<dbReference type="RefSeq" id="XP_024703968.1">
    <property type="nucleotide sequence ID" value="XM_024846676.1"/>
</dbReference>
<dbReference type="GeneID" id="36554375"/>
<dbReference type="OrthoDB" id="2730619at2759"/>
<keyword evidence="3" id="KW-1185">Reference proteome</keyword>
<protein>
    <recommendedName>
        <fullName evidence="4">Six-hairpin glycosidase</fullName>
    </recommendedName>
</protein>
<dbReference type="InterPro" id="IPR043750">
    <property type="entry name" value="DUF5695"/>
</dbReference>
<feature type="signal peptide" evidence="1">
    <location>
        <begin position="1"/>
        <end position="20"/>
    </location>
</feature>